<sequence>MSQVFEFLAEQPVLLLFAAIGIGSAIGHVKVRGVGLGAAAVLLLSIGLAAWAGSYDVHLEIPEAMGTLGLALFTFCVGIISGATFFSSLRRSLGPILAVAGVLVASAALAVAVGGLLRLDDPVVAGSWAGAVTNTPALAAARDAAGDDTGPTIGYAVTYLFGVVGMLVAVSAALRHRGQDADAPPTLVSRTVRVEVDANLSVQELEELHGDRIKFSRVRRGETSPIRTAGGTDLLLLDDLVTVVGPHEDIDAVTRELGHTSSHHLETDRQYLDMRRITVSAEHAAGRTVGELDLLHRFGATVSRVRRGDVDMLATDDLQLQLGDRVRVIAPRERMPEVSTWFGDSSRGLSDIVPVVLGLGMAAGILLGTIHIPVPGGVFTIGSAFGTLLIGLVLGRIGRIGPVVTAMPYTAAQAMSELGLLIFLAQAGSRAGGQIGAAFTSGEWLRILVLGVVVTGFVSAGLYVVMRRVFRVGGTRLSGIMSGAQTQPAILAFANARTQYDARVALGYALVYPAAMITKIVVGRILGGL</sequence>
<keyword evidence="11" id="KW-1185">Reference proteome</keyword>
<dbReference type="PANTHER" id="PTHR30445">
    <property type="entry name" value="K(+)_H(+) ANTIPORTER SUBUNIT KHTT"/>
    <property type="match status" value="1"/>
</dbReference>
<feature type="transmembrane region" description="Helical" evidence="8">
    <location>
        <begin position="153"/>
        <end position="174"/>
    </location>
</feature>
<organism evidence="10 11">
    <name type="scientific">Cellulomonas uda</name>
    <dbReference type="NCBI Taxonomy" id="1714"/>
    <lineage>
        <taxon>Bacteria</taxon>
        <taxon>Bacillati</taxon>
        <taxon>Actinomycetota</taxon>
        <taxon>Actinomycetes</taxon>
        <taxon>Micrococcales</taxon>
        <taxon>Cellulomonadaceae</taxon>
        <taxon>Cellulomonas</taxon>
    </lineage>
</organism>
<protein>
    <submittedName>
        <fullName evidence="10">Putative transporter</fullName>
    </submittedName>
</protein>
<evidence type="ECO:0000256" key="6">
    <source>
        <dbReference type="ARBA" id="ARBA00022989"/>
    </source>
</evidence>
<keyword evidence="3" id="KW-0813">Transport</keyword>
<dbReference type="GO" id="GO:0008324">
    <property type="term" value="F:monoatomic cation transmembrane transporter activity"/>
    <property type="evidence" value="ECO:0007669"/>
    <property type="project" value="InterPro"/>
</dbReference>
<keyword evidence="7 8" id="KW-0472">Membrane</keyword>
<feature type="transmembrane region" description="Helical" evidence="8">
    <location>
        <begin position="36"/>
        <end position="55"/>
    </location>
</feature>
<feature type="transmembrane region" description="Helical" evidence="8">
    <location>
        <begin position="378"/>
        <end position="397"/>
    </location>
</feature>
<feature type="transmembrane region" description="Helical" evidence="8">
    <location>
        <begin position="409"/>
        <end position="427"/>
    </location>
</feature>
<evidence type="ECO:0000256" key="4">
    <source>
        <dbReference type="ARBA" id="ARBA00022475"/>
    </source>
</evidence>
<reference evidence="10 11" key="1">
    <citation type="submission" date="2019-06" db="EMBL/GenBank/DDBJ databases">
        <title>Whole genome shotgun sequence of Cellulomonas uda NBRC 3747.</title>
        <authorList>
            <person name="Hosoyama A."/>
            <person name="Uohara A."/>
            <person name="Ohji S."/>
            <person name="Ichikawa N."/>
        </authorList>
    </citation>
    <scope>NUCLEOTIDE SEQUENCE [LARGE SCALE GENOMIC DNA]</scope>
    <source>
        <strain evidence="10 11">NBRC 3747</strain>
    </source>
</reference>
<evidence type="ECO:0000256" key="7">
    <source>
        <dbReference type="ARBA" id="ARBA00023136"/>
    </source>
</evidence>
<dbReference type="RefSeq" id="WP_094179516.1">
    <property type="nucleotide sequence ID" value="NZ_BJLP01000043.1"/>
</dbReference>
<dbReference type="NCBIfam" id="TIGR01625">
    <property type="entry name" value="YidE_YbjL_dupl"/>
    <property type="match status" value="2"/>
</dbReference>
<evidence type="ECO:0000256" key="2">
    <source>
        <dbReference type="ARBA" id="ARBA00009854"/>
    </source>
</evidence>
<feature type="transmembrane region" description="Helical" evidence="8">
    <location>
        <begin position="67"/>
        <end position="89"/>
    </location>
</feature>
<dbReference type="InterPro" id="IPR050144">
    <property type="entry name" value="AAE_transporter"/>
</dbReference>
<dbReference type="GO" id="GO:0006813">
    <property type="term" value="P:potassium ion transport"/>
    <property type="evidence" value="ECO:0007669"/>
    <property type="project" value="InterPro"/>
</dbReference>
<dbReference type="InterPro" id="IPR006037">
    <property type="entry name" value="RCK_C"/>
</dbReference>
<keyword evidence="5 8" id="KW-0812">Transmembrane</keyword>
<dbReference type="InterPro" id="IPR036721">
    <property type="entry name" value="RCK_C_sf"/>
</dbReference>
<comment type="subcellular location">
    <subcellularLocation>
        <location evidence="1">Cell membrane</location>
        <topology evidence="1">Multi-pass membrane protein</topology>
    </subcellularLocation>
</comment>
<evidence type="ECO:0000256" key="1">
    <source>
        <dbReference type="ARBA" id="ARBA00004651"/>
    </source>
</evidence>
<gene>
    <name evidence="10" type="ORF">CUD01_24170</name>
</gene>
<dbReference type="Gene3D" id="3.30.70.1450">
    <property type="entry name" value="Regulator of K+ conductance, C-terminal domain"/>
    <property type="match status" value="1"/>
</dbReference>
<accession>A0A4Y3KDC4</accession>
<evidence type="ECO:0000256" key="3">
    <source>
        <dbReference type="ARBA" id="ARBA00022448"/>
    </source>
</evidence>
<feature type="transmembrane region" description="Helical" evidence="8">
    <location>
        <begin position="447"/>
        <end position="466"/>
    </location>
</feature>
<evidence type="ECO:0000313" key="10">
    <source>
        <dbReference type="EMBL" id="GEA81973.1"/>
    </source>
</evidence>
<dbReference type="InterPro" id="IPR006512">
    <property type="entry name" value="YidE_YbjL"/>
</dbReference>
<dbReference type="GO" id="GO:0005886">
    <property type="term" value="C:plasma membrane"/>
    <property type="evidence" value="ECO:0007669"/>
    <property type="project" value="UniProtKB-SubCell"/>
</dbReference>
<dbReference type="PROSITE" id="PS51202">
    <property type="entry name" value="RCK_C"/>
    <property type="match status" value="1"/>
</dbReference>
<keyword evidence="6 8" id="KW-1133">Transmembrane helix</keyword>
<dbReference type="Pfam" id="PF06826">
    <property type="entry name" value="Asp-Al_Ex"/>
    <property type="match status" value="2"/>
</dbReference>
<feature type="transmembrane region" description="Helical" evidence="8">
    <location>
        <begin position="352"/>
        <end position="372"/>
    </location>
</feature>
<feature type="transmembrane region" description="Helical" evidence="8">
    <location>
        <begin position="12"/>
        <end position="29"/>
    </location>
</feature>
<keyword evidence="4" id="KW-1003">Cell membrane</keyword>
<comment type="similarity">
    <text evidence="2">Belongs to the AAE transporter (TC 2.A.81) family.</text>
</comment>
<proteinExistence type="inferred from homology"/>
<evidence type="ECO:0000256" key="5">
    <source>
        <dbReference type="ARBA" id="ARBA00022692"/>
    </source>
</evidence>
<dbReference type="EMBL" id="BJLP01000043">
    <property type="protein sequence ID" value="GEA81973.1"/>
    <property type="molecule type" value="Genomic_DNA"/>
</dbReference>
<comment type="caution">
    <text evidence="10">The sequence shown here is derived from an EMBL/GenBank/DDBJ whole genome shotgun (WGS) entry which is preliminary data.</text>
</comment>
<dbReference type="Proteomes" id="UP000315842">
    <property type="component" value="Unassembled WGS sequence"/>
</dbReference>
<evidence type="ECO:0000259" key="9">
    <source>
        <dbReference type="PROSITE" id="PS51202"/>
    </source>
</evidence>
<dbReference type="SUPFAM" id="SSF116726">
    <property type="entry name" value="TrkA C-terminal domain-like"/>
    <property type="match status" value="1"/>
</dbReference>
<dbReference type="PANTHER" id="PTHR30445:SF3">
    <property type="entry name" value="TRANSPORT PROTEIN YIDE-RELATED"/>
    <property type="match status" value="1"/>
</dbReference>
<dbReference type="Pfam" id="PF02080">
    <property type="entry name" value="TrkA_C"/>
    <property type="match status" value="1"/>
</dbReference>
<evidence type="ECO:0000313" key="11">
    <source>
        <dbReference type="Proteomes" id="UP000315842"/>
    </source>
</evidence>
<evidence type="ECO:0000256" key="8">
    <source>
        <dbReference type="SAM" id="Phobius"/>
    </source>
</evidence>
<dbReference type="AlphaFoldDB" id="A0A4Y3KDC4"/>
<feature type="transmembrane region" description="Helical" evidence="8">
    <location>
        <begin position="96"/>
        <end position="117"/>
    </location>
</feature>
<feature type="domain" description="RCK C-terminal" evidence="9">
    <location>
        <begin position="260"/>
        <end position="344"/>
    </location>
</feature>
<name>A0A4Y3KDC4_CELUD</name>